<dbReference type="InterPro" id="IPR000182">
    <property type="entry name" value="GNAT_dom"/>
</dbReference>
<dbReference type="EMBL" id="JACCFK010000002">
    <property type="protein sequence ID" value="NYI93390.1"/>
    <property type="molecule type" value="Genomic_DNA"/>
</dbReference>
<sequence>MTGAANTVTGAANTAPGIALAAVDGDTAVGLLNLVAVDAREAELGIMVADPWQRQGIATGMANWLRASGRWKGWTVRAVTRADNTAAKALLRRQGFRLGERQDGEYHYELTMPEAV</sequence>
<protein>
    <submittedName>
        <fullName evidence="2">RimJ/RimL family protein N-acetyltransferase</fullName>
    </submittedName>
</protein>
<organism evidence="2 3">
    <name type="scientific">Amycolatopsis endophytica</name>
    <dbReference type="NCBI Taxonomy" id="860233"/>
    <lineage>
        <taxon>Bacteria</taxon>
        <taxon>Bacillati</taxon>
        <taxon>Actinomycetota</taxon>
        <taxon>Actinomycetes</taxon>
        <taxon>Pseudonocardiales</taxon>
        <taxon>Pseudonocardiaceae</taxon>
        <taxon>Amycolatopsis</taxon>
    </lineage>
</organism>
<dbReference type="AlphaFoldDB" id="A0A853BED7"/>
<evidence type="ECO:0000313" key="2">
    <source>
        <dbReference type="EMBL" id="NYI93390.1"/>
    </source>
</evidence>
<dbReference type="InterPro" id="IPR016181">
    <property type="entry name" value="Acyl_CoA_acyltransferase"/>
</dbReference>
<dbReference type="Gene3D" id="3.40.630.30">
    <property type="match status" value="1"/>
</dbReference>
<comment type="caution">
    <text evidence="2">The sequence shown here is derived from an EMBL/GenBank/DDBJ whole genome shotgun (WGS) entry which is preliminary data.</text>
</comment>
<dbReference type="SUPFAM" id="SSF55729">
    <property type="entry name" value="Acyl-CoA N-acyltransferases (Nat)"/>
    <property type="match status" value="1"/>
</dbReference>
<accession>A0A853BED7</accession>
<gene>
    <name evidence="2" type="ORF">HNR02_006765</name>
</gene>
<dbReference type="GO" id="GO:0016747">
    <property type="term" value="F:acyltransferase activity, transferring groups other than amino-acyl groups"/>
    <property type="evidence" value="ECO:0007669"/>
    <property type="project" value="InterPro"/>
</dbReference>
<keyword evidence="3" id="KW-1185">Reference proteome</keyword>
<dbReference type="PROSITE" id="PS51186">
    <property type="entry name" value="GNAT"/>
    <property type="match status" value="1"/>
</dbReference>
<proteinExistence type="predicted"/>
<dbReference type="Proteomes" id="UP000549616">
    <property type="component" value="Unassembled WGS sequence"/>
</dbReference>
<keyword evidence="2" id="KW-0808">Transferase</keyword>
<dbReference type="Pfam" id="PF13302">
    <property type="entry name" value="Acetyltransf_3"/>
    <property type="match status" value="1"/>
</dbReference>
<feature type="domain" description="N-acetyltransferase" evidence="1">
    <location>
        <begin position="1"/>
        <end position="113"/>
    </location>
</feature>
<evidence type="ECO:0000259" key="1">
    <source>
        <dbReference type="PROSITE" id="PS51186"/>
    </source>
</evidence>
<dbReference type="RefSeq" id="WP_312861271.1">
    <property type="nucleotide sequence ID" value="NZ_JACCFK010000002.1"/>
</dbReference>
<evidence type="ECO:0000313" key="3">
    <source>
        <dbReference type="Proteomes" id="UP000549616"/>
    </source>
</evidence>
<name>A0A853BED7_9PSEU</name>
<reference evidence="2 3" key="1">
    <citation type="submission" date="2020-07" db="EMBL/GenBank/DDBJ databases">
        <title>Sequencing the genomes of 1000 actinobacteria strains.</title>
        <authorList>
            <person name="Klenk H.-P."/>
        </authorList>
    </citation>
    <scope>NUCLEOTIDE SEQUENCE [LARGE SCALE GENOMIC DNA]</scope>
    <source>
        <strain evidence="2 3">DSM 104006</strain>
    </source>
</reference>